<keyword evidence="2" id="KW-0678">Repressor</keyword>
<organism evidence="15 16">
    <name type="scientific">Solimonas marina</name>
    <dbReference type="NCBI Taxonomy" id="2714601"/>
    <lineage>
        <taxon>Bacteria</taxon>
        <taxon>Pseudomonadati</taxon>
        <taxon>Pseudomonadota</taxon>
        <taxon>Gammaproteobacteria</taxon>
        <taxon>Nevskiales</taxon>
        <taxon>Nevskiaceae</taxon>
        <taxon>Solimonas</taxon>
    </lineage>
</organism>
<evidence type="ECO:0000256" key="3">
    <source>
        <dbReference type="ARBA" id="ARBA00022705"/>
    </source>
</evidence>
<dbReference type="Pfam" id="PF01726">
    <property type="entry name" value="LexA_DNA_bind"/>
    <property type="match status" value="1"/>
</dbReference>
<keyword evidence="16" id="KW-1185">Reference proteome</keyword>
<dbReference type="InterPro" id="IPR036390">
    <property type="entry name" value="WH_DNA-bd_sf"/>
</dbReference>
<dbReference type="InterPro" id="IPR006197">
    <property type="entry name" value="Peptidase_S24_LexA"/>
</dbReference>
<dbReference type="SUPFAM" id="SSF51306">
    <property type="entry name" value="LexA/Signal peptidase"/>
    <property type="match status" value="1"/>
</dbReference>
<evidence type="ECO:0000256" key="10">
    <source>
        <dbReference type="ARBA" id="ARBA00023204"/>
    </source>
</evidence>
<keyword evidence="4" id="KW-0227">DNA damage</keyword>
<comment type="similarity">
    <text evidence="1 12">Belongs to the peptidase S24 family.</text>
</comment>
<evidence type="ECO:0000256" key="8">
    <source>
        <dbReference type="ARBA" id="ARBA00023125"/>
    </source>
</evidence>
<name>A0A970BAQ6_9GAMM</name>
<dbReference type="GO" id="GO:0003677">
    <property type="term" value="F:DNA binding"/>
    <property type="evidence" value="ECO:0007669"/>
    <property type="project" value="UniProtKB-KW"/>
</dbReference>
<dbReference type="GO" id="GO:0006260">
    <property type="term" value="P:DNA replication"/>
    <property type="evidence" value="ECO:0007669"/>
    <property type="project" value="UniProtKB-KW"/>
</dbReference>
<evidence type="ECO:0000256" key="7">
    <source>
        <dbReference type="ARBA" id="ARBA00023015"/>
    </source>
</evidence>
<evidence type="ECO:0000313" key="16">
    <source>
        <dbReference type="Proteomes" id="UP000653472"/>
    </source>
</evidence>
<keyword evidence="9" id="KW-0804">Transcription</keyword>
<dbReference type="EC" id="3.4.21.88" evidence="15"/>
<evidence type="ECO:0000256" key="11">
    <source>
        <dbReference type="ARBA" id="ARBA00023236"/>
    </source>
</evidence>
<evidence type="ECO:0000313" key="15">
    <source>
        <dbReference type="EMBL" id="NKF23616.1"/>
    </source>
</evidence>
<keyword evidence="7" id="KW-0805">Transcription regulation</keyword>
<dbReference type="GO" id="GO:0009432">
    <property type="term" value="P:SOS response"/>
    <property type="evidence" value="ECO:0007669"/>
    <property type="project" value="UniProtKB-KW"/>
</dbReference>
<keyword evidence="8" id="KW-0238">DNA-binding</keyword>
<dbReference type="GO" id="GO:0006281">
    <property type="term" value="P:DNA repair"/>
    <property type="evidence" value="ECO:0007669"/>
    <property type="project" value="UniProtKB-KW"/>
</dbReference>
<dbReference type="Gene3D" id="1.10.10.10">
    <property type="entry name" value="Winged helix-like DNA-binding domain superfamily/Winged helix DNA-binding domain"/>
    <property type="match status" value="1"/>
</dbReference>
<proteinExistence type="inferred from homology"/>
<evidence type="ECO:0000256" key="4">
    <source>
        <dbReference type="ARBA" id="ARBA00022763"/>
    </source>
</evidence>
<dbReference type="PANTHER" id="PTHR33516:SF2">
    <property type="entry name" value="LEXA REPRESSOR-RELATED"/>
    <property type="match status" value="1"/>
</dbReference>
<dbReference type="PANTHER" id="PTHR33516">
    <property type="entry name" value="LEXA REPRESSOR"/>
    <property type="match status" value="1"/>
</dbReference>
<sequence>MDALTDRQSRLLAYLRKYQAENELSPSIPDICSYFGYASPRAAAKLLDKLVEKGAIAREPGSRRAIRILDRLSFDPKRQLPLVGRIAAGAPISSGEHAAEYVDIGADVFRPRADLLFRVRGESMLNAGIWDGDVVGVHRQDTAADGQIVAVVSVDPVTDDPQLTLKRYQRRGSVIRLTSENDDQERYAPLTFDTARDAIEIVGLFCGLIRAGL</sequence>
<dbReference type="Pfam" id="PF00717">
    <property type="entry name" value="Peptidase_S24"/>
    <property type="match status" value="1"/>
</dbReference>
<keyword evidence="6 12" id="KW-0068">Autocatalytic cleavage</keyword>
<evidence type="ECO:0000259" key="13">
    <source>
        <dbReference type="Pfam" id="PF00717"/>
    </source>
</evidence>
<dbReference type="RefSeq" id="WP_168148946.1">
    <property type="nucleotide sequence ID" value="NZ_JAAVXB010000009.1"/>
</dbReference>
<dbReference type="InterPro" id="IPR015927">
    <property type="entry name" value="Peptidase_S24_S26A/B/C"/>
</dbReference>
<gene>
    <name evidence="15" type="primary">lexA</name>
    <name evidence="15" type="ORF">G7Y82_14955</name>
</gene>
<evidence type="ECO:0000256" key="1">
    <source>
        <dbReference type="ARBA" id="ARBA00007484"/>
    </source>
</evidence>
<accession>A0A970BAQ6</accession>
<dbReference type="CDD" id="cd06529">
    <property type="entry name" value="S24_LexA-like"/>
    <property type="match status" value="1"/>
</dbReference>
<evidence type="ECO:0000256" key="6">
    <source>
        <dbReference type="ARBA" id="ARBA00022813"/>
    </source>
</evidence>
<keyword evidence="11" id="KW-0742">SOS response</keyword>
<protein>
    <submittedName>
        <fullName evidence="15">Repressor LexA</fullName>
        <ecNumber evidence="15">3.4.21.88</ecNumber>
    </submittedName>
</protein>
<keyword evidence="3" id="KW-0235">DNA replication</keyword>
<dbReference type="InterPro" id="IPR036388">
    <property type="entry name" value="WH-like_DNA-bd_sf"/>
</dbReference>
<evidence type="ECO:0000256" key="2">
    <source>
        <dbReference type="ARBA" id="ARBA00022491"/>
    </source>
</evidence>
<feature type="domain" description="Peptidase S24/S26A/S26B/S26C" evidence="13">
    <location>
        <begin position="81"/>
        <end position="204"/>
    </location>
</feature>
<dbReference type="InterPro" id="IPR006199">
    <property type="entry name" value="LexA_DNA-bd_dom"/>
</dbReference>
<dbReference type="Gene3D" id="2.10.109.10">
    <property type="entry name" value="Umud Fragment, subunit A"/>
    <property type="match status" value="1"/>
</dbReference>
<dbReference type="NCBIfam" id="TIGR00498">
    <property type="entry name" value="lexA"/>
    <property type="match status" value="1"/>
</dbReference>
<evidence type="ECO:0000259" key="14">
    <source>
        <dbReference type="Pfam" id="PF01726"/>
    </source>
</evidence>
<dbReference type="SUPFAM" id="SSF46785">
    <property type="entry name" value="Winged helix' DNA-binding domain"/>
    <property type="match status" value="1"/>
</dbReference>
<dbReference type="InterPro" id="IPR006200">
    <property type="entry name" value="LexA"/>
</dbReference>
<feature type="domain" description="LexA repressor DNA-binding" evidence="14">
    <location>
        <begin position="1"/>
        <end position="65"/>
    </location>
</feature>
<dbReference type="PRINTS" id="PR00726">
    <property type="entry name" value="LEXASERPTASE"/>
</dbReference>
<dbReference type="InterPro" id="IPR039418">
    <property type="entry name" value="LexA-like"/>
</dbReference>
<dbReference type="InterPro" id="IPR050077">
    <property type="entry name" value="LexA_repressor"/>
</dbReference>
<evidence type="ECO:0000256" key="5">
    <source>
        <dbReference type="ARBA" id="ARBA00022801"/>
    </source>
</evidence>
<dbReference type="InterPro" id="IPR036286">
    <property type="entry name" value="LexA/Signal_pep-like_sf"/>
</dbReference>
<dbReference type="GO" id="GO:0045892">
    <property type="term" value="P:negative regulation of DNA-templated transcription"/>
    <property type="evidence" value="ECO:0007669"/>
    <property type="project" value="InterPro"/>
</dbReference>
<evidence type="ECO:0000256" key="12">
    <source>
        <dbReference type="RuleBase" id="RU003991"/>
    </source>
</evidence>
<keyword evidence="10" id="KW-0234">DNA repair</keyword>
<dbReference type="AlphaFoldDB" id="A0A970BAQ6"/>
<dbReference type="EMBL" id="JAAVXB010000009">
    <property type="protein sequence ID" value="NKF23616.1"/>
    <property type="molecule type" value="Genomic_DNA"/>
</dbReference>
<comment type="caution">
    <text evidence="15">The sequence shown here is derived from an EMBL/GenBank/DDBJ whole genome shotgun (WGS) entry which is preliminary data.</text>
</comment>
<dbReference type="Proteomes" id="UP000653472">
    <property type="component" value="Unassembled WGS sequence"/>
</dbReference>
<reference evidence="15" key="1">
    <citation type="submission" date="2020-03" db="EMBL/GenBank/DDBJ databases">
        <title>Solimonas marina sp. nov., isolated from deep seawater of the Pacific Ocean.</title>
        <authorList>
            <person name="Liu X."/>
            <person name="Lai Q."/>
            <person name="Sun F."/>
            <person name="Gai Y."/>
            <person name="Li G."/>
            <person name="Shao Z."/>
        </authorList>
    </citation>
    <scope>NUCLEOTIDE SEQUENCE</scope>
    <source>
        <strain evidence="15">C16B3</strain>
    </source>
</reference>
<dbReference type="GO" id="GO:0006508">
    <property type="term" value="P:proteolysis"/>
    <property type="evidence" value="ECO:0007669"/>
    <property type="project" value="InterPro"/>
</dbReference>
<evidence type="ECO:0000256" key="9">
    <source>
        <dbReference type="ARBA" id="ARBA00023163"/>
    </source>
</evidence>
<dbReference type="GO" id="GO:0004252">
    <property type="term" value="F:serine-type endopeptidase activity"/>
    <property type="evidence" value="ECO:0007669"/>
    <property type="project" value="UniProtKB-EC"/>
</dbReference>
<keyword evidence="5 12" id="KW-0378">Hydrolase</keyword>